<proteinExistence type="predicted"/>
<dbReference type="PANTHER" id="PTHR30485:SF2">
    <property type="entry name" value="BLL0597 PROTEIN"/>
    <property type="match status" value="1"/>
</dbReference>
<feature type="domain" description="Cytochrome b561 bacterial/Ni-hydrogenase" evidence="7">
    <location>
        <begin position="9"/>
        <end position="178"/>
    </location>
</feature>
<evidence type="ECO:0000313" key="9">
    <source>
        <dbReference type="Proteomes" id="UP000588068"/>
    </source>
</evidence>
<evidence type="ECO:0000256" key="4">
    <source>
        <dbReference type="ARBA" id="ARBA00022989"/>
    </source>
</evidence>
<evidence type="ECO:0000256" key="3">
    <source>
        <dbReference type="ARBA" id="ARBA00022692"/>
    </source>
</evidence>
<evidence type="ECO:0000256" key="1">
    <source>
        <dbReference type="ARBA" id="ARBA00004651"/>
    </source>
</evidence>
<dbReference type="SUPFAM" id="SSF81342">
    <property type="entry name" value="Transmembrane di-heme cytochromes"/>
    <property type="match status" value="1"/>
</dbReference>
<dbReference type="InterPro" id="IPR016174">
    <property type="entry name" value="Di-haem_cyt_TM"/>
</dbReference>
<keyword evidence="5 6" id="KW-0472">Membrane</keyword>
<comment type="subcellular location">
    <subcellularLocation>
        <location evidence="1">Cell membrane</location>
        <topology evidence="1">Multi-pass membrane protein</topology>
    </subcellularLocation>
</comment>
<dbReference type="RefSeq" id="WP_184330439.1">
    <property type="nucleotide sequence ID" value="NZ_JACHHZ010000002.1"/>
</dbReference>
<dbReference type="AlphaFoldDB" id="A0A841HKK2"/>
<keyword evidence="9" id="KW-1185">Reference proteome</keyword>
<accession>A0A841HKK2</accession>
<evidence type="ECO:0000256" key="5">
    <source>
        <dbReference type="ARBA" id="ARBA00023136"/>
    </source>
</evidence>
<feature type="transmembrane region" description="Helical" evidence="6">
    <location>
        <begin position="93"/>
        <end position="116"/>
    </location>
</feature>
<evidence type="ECO:0000256" key="6">
    <source>
        <dbReference type="SAM" id="Phobius"/>
    </source>
</evidence>
<name>A0A841HKK2_9GAMM</name>
<organism evidence="8 9">
    <name type="scientific">Povalibacter uvarum</name>
    <dbReference type="NCBI Taxonomy" id="732238"/>
    <lineage>
        <taxon>Bacteria</taxon>
        <taxon>Pseudomonadati</taxon>
        <taxon>Pseudomonadota</taxon>
        <taxon>Gammaproteobacteria</taxon>
        <taxon>Steroidobacterales</taxon>
        <taxon>Steroidobacteraceae</taxon>
        <taxon>Povalibacter</taxon>
    </lineage>
</organism>
<dbReference type="EMBL" id="JACHHZ010000002">
    <property type="protein sequence ID" value="MBB6092652.1"/>
    <property type="molecule type" value="Genomic_DNA"/>
</dbReference>
<dbReference type="GO" id="GO:0009055">
    <property type="term" value="F:electron transfer activity"/>
    <property type="evidence" value="ECO:0007669"/>
    <property type="project" value="InterPro"/>
</dbReference>
<keyword evidence="2" id="KW-1003">Cell membrane</keyword>
<dbReference type="PANTHER" id="PTHR30485">
    <property type="entry name" value="NI/FE-HYDROGENASE 1 B-TYPE CYTOCHROME SUBUNIT"/>
    <property type="match status" value="1"/>
</dbReference>
<gene>
    <name evidence="8" type="ORF">HNQ60_001530</name>
</gene>
<dbReference type="GO" id="GO:0005886">
    <property type="term" value="C:plasma membrane"/>
    <property type="evidence" value="ECO:0007669"/>
    <property type="project" value="UniProtKB-SubCell"/>
</dbReference>
<dbReference type="Gene3D" id="1.20.950.20">
    <property type="entry name" value="Transmembrane di-heme cytochromes, Chain C"/>
    <property type="match status" value="1"/>
</dbReference>
<evidence type="ECO:0000256" key="2">
    <source>
        <dbReference type="ARBA" id="ARBA00022475"/>
    </source>
</evidence>
<feature type="transmembrane region" description="Helical" evidence="6">
    <location>
        <begin position="145"/>
        <end position="166"/>
    </location>
</feature>
<feature type="transmembrane region" description="Helical" evidence="6">
    <location>
        <begin position="42"/>
        <end position="59"/>
    </location>
</feature>
<evidence type="ECO:0000313" key="8">
    <source>
        <dbReference type="EMBL" id="MBB6092652.1"/>
    </source>
</evidence>
<comment type="caution">
    <text evidence="8">The sequence shown here is derived from an EMBL/GenBank/DDBJ whole genome shotgun (WGS) entry which is preliminary data.</text>
</comment>
<protein>
    <submittedName>
        <fullName evidence="8">Cytochrome b</fullName>
    </submittedName>
</protein>
<dbReference type="InterPro" id="IPR051542">
    <property type="entry name" value="Hydrogenase_cytochrome"/>
</dbReference>
<reference evidence="8 9" key="1">
    <citation type="submission" date="2020-08" db="EMBL/GenBank/DDBJ databases">
        <title>Genomic Encyclopedia of Type Strains, Phase IV (KMG-IV): sequencing the most valuable type-strain genomes for metagenomic binning, comparative biology and taxonomic classification.</title>
        <authorList>
            <person name="Goeker M."/>
        </authorList>
    </citation>
    <scope>NUCLEOTIDE SEQUENCE [LARGE SCALE GENOMIC DNA]</scope>
    <source>
        <strain evidence="8 9">DSM 26723</strain>
    </source>
</reference>
<dbReference type="GO" id="GO:0022904">
    <property type="term" value="P:respiratory electron transport chain"/>
    <property type="evidence" value="ECO:0007669"/>
    <property type="project" value="InterPro"/>
</dbReference>
<feature type="transmembrane region" description="Helical" evidence="6">
    <location>
        <begin position="12"/>
        <end position="30"/>
    </location>
</feature>
<keyword evidence="4 6" id="KW-1133">Transmembrane helix</keyword>
<dbReference type="InterPro" id="IPR011577">
    <property type="entry name" value="Cyt_b561_bac/Ni-Hgenase"/>
</dbReference>
<sequence>MPSSTTARVWDLPVRIIHWLFVVLIAVSWWTAENNELEYHRYSGYALLGLLVFRIYWGFAGTHTARFSNFIRGPGAIVEYLRGAGRVAGHNPLGALSVIVLLLLLAAQVGLGLFAVDVDGIESGPLSHLVSFDTGRECAELHEDLFNVLIGFVVVHVAAVLFYLFVRRENLIGAMIHGKRELPSAAVVPQEPFPVVRFIVGVILSGLVVWYITRG</sequence>
<keyword evidence="3 6" id="KW-0812">Transmembrane</keyword>
<dbReference type="Proteomes" id="UP000588068">
    <property type="component" value="Unassembled WGS sequence"/>
</dbReference>
<dbReference type="GO" id="GO:0020037">
    <property type="term" value="F:heme binding"/>
    <property type="evidence" value="ECO:0007669"/>
    <property type="project" value="TreeGrafter"/>
</dbReference>
<evidence type="ECO:0000259" key="7">
    <source>
        <dbReference type="Pfam" id="PF01292"/>
    </source>
</evidence>
<feature type="transmembrane region" description="Helical" evidence="6">
    <location>
        <begin position="195"/>
        <end position="213"/>
    </location>
</feature>
<dbReference type="Pfam" id="PF01292">
    <property type="entry name" value="Ni_hydr_CYTB"/>
    <property type="match status" value="1"/>
</dbReference>